<sequence>MPYLDVSGHRSYHEITGAGEPLLLLHGGFCSIETMRAMSGELTPSYLVHAPERAAHGRTPDHGRAFDYGAMVDETLAYLDAVGLSDAHVVGFSDGAIIGLLLARDHPGRVRSLVTISGNLDPSGFVTGDRTPSAAWQAASAQIDREYDELSPDGPEHAPVVTERLMALWTQQPQIVPASLAGVTARTLVMAGDRDSISTEHTLTIASAVPDAQLCIVPGASHLLVVERPGLVGRIVHDFLQERP</sequence>
<gene>
    <name evidence="2" type="ORF">SAMN05421872_11768</name>
</gene>
<dbReference type="GO" id="GO:0046503">
    <property type="term" value="P:glycerolipid catabolic process"/>
    <property type="evidence" value="ECO:0007669"/>
    <property type="project" value="TreeGrafter"/>
</dbReference>
<dbReference type="GO" id="GO:0004806">
    <property type="term" value="F:triacylglycerol lipase activity"/>
    <property type="evidence" value="ECO:0007669"/>
    <property type="project" value="TreeGrafter"/>
</dbReference>
<dbReference type="Pfam" id="PF12697">
    <property type="entry name" value="Abhydrolase_6"/>
    <property type="match status" value="1"/>
</dbReference>
<evidence type="ECO:0000313" key="3">
    <source>
        <dbReference type="Proteomes" id="UP000199034"/>
    </source>
</evidence>
<dbReference type="EMBL" id="FMZM01000017">
    <property type="protein sequence ID" value="SDE23119.1"/>
    <property type="molecule type" value="Genomic_DNA"/>
</dbReference>
<dbReference type="InterPro" id="IPR050471">
    <property type="entry name" value="AB_hydrolase"/>
</dbReference>
<dbReference type="AlphaFoldDB" id="A0A1G7B7Q9"/>
<dbReference type="InterPro" id="IPR029058">
    <property type="entry name" value="AB_hydrolase_fold"/>
</dbReference>
<reference evidence="2 3" key="1">
    <citation type="submission" date="2016-10" db="EMBL/GenBank/DDBJ databases">
        <authorList>
            <person name="de Groot N.N."/>
        </authorList>
    </citation>
    <scope>NUCLEOTIDE SEQUENCE [LARGE SCALE GENOMIC DNA]</scope>
    <source>
        <strain evidence="2 3">CGMCC 4.6858</strain>
    </source>
</reference>
<name>A0A1G7B7Q9_9ACTN</name>
<protein>
    <submittedName>
        <fullName evidence="2">Pimeloyl-ACP methyl ester carboxylesterase</fullName>
    </submittedName>
</protein>
<dbReference type="Proteomes" id="UP000199034">
    <property type="component" value="Unassembled WGS sequence"/>
</dbReference>
<dbReference type="InterPro" id="IPR000073">
    <property type="entry name" value="AB_hydrolase_1"/>
</dbReference>
<dbReference type="RefSeq" id="WP_211753203.1">
    <property type="nucleotide sequence ID" value="NZ_FMZM01000017.1"/>
</dbReference>
<dbReference type="PANTHER" id="PTHR43433">
    <property type="entry name" value="HYDROLASE, ALPHA/BETA FOLD FAMILY PROTEIN"/>
    <property type="match status" value="1"/>
</dbReference>
<keyword evidence="3" id="KW-1185">Reference proteome</keyword>
<feature type="domain" description="AB hydrolase-1" evidence="1">
    <location>
        <begin position="22"/>
        <end position="231"/>
    </location>
</feature>
<dbReference type="STRING" id="1045774.SAMN05421872_11768"/>
<evidence type="ECO:0000313" key="2">
    <source>
        <dbReference type="EMBL" id="SDE23119.1"/>
    </source>
</evidence>
<organism evidence="2 3">
    <name type="scientific">Nocardioides lianchengensis</name>
    <dbReference type="NCBI Taxonomy" id="1045774"/>
    <lineage>
        <taxon>Bacteria</taxon>
        <taxon>Bacillati</taxon>
        <taxon>Actinomycetota</taxon>
        <taxon>Actinomycetes</taxon>
        <taxon>Propionibacteriales</taxon>
        <taxon>Nocardioidaceae</taxon>
        <taxon>Nocardioides</taxon>
    </lineage>
</organism>
<dbReference type="SUPFAM" id="SSF53474">
    <property type="entry name" value="alpha/beta-Hydrolases"/>
    <property type="match status" value="1"/>
</dbReference>
<dbReference type="PANTHER" id="PTHR43433:SF5">
    <property type="entry name" value="AB HYDROLASE-1 DOMAIN-CONTAINING PROTEIN"/>
    <property type="match status" value="1"/>
</dbReference>
<proteinExistence type="predicted"/>
<accession>A0A1G7B7Q9</accession>
<evidence type="ECO:0000259" key="1">
    <source>
        <dbReference type="Pfam" id="PF12697"/>
    </source>
</evidence>
<dbReference type="Gene3D" id="3.40.50.1820">
    <property type="entry name" value="alpha/beta hydrolase"/>
    <property type="match status" value="1"/>
</dbReference>